<protein>
    <submittedName>
        <fullName evidence="1">Uncharacterized protein</fullName>
    </submittedName>
</protein>
<organism evidence="1 2">
    <name type="scientific">Serratia fonticola</name>
    <dbReference type="NCBI Taxonomy" id="47917"/>
    <lineage>
        <taxon>Bacteria</taxon>
        <taxon>Pseudomonadati</taxon>
        <taxon>Pseudomonadota</taxon>
        <taxon>Gammaproteobacteria</taxon>
        <taxon>Enterobacterales</taxon>
        <taxon>Yersiniaceae</taxon>
        <taxon>Serratia</taxon>
    </lineage>
</organism>
<evidence type="ECO:0000313" key="1">
    <source>
        <dbReference type="EMBL" id="VEI69004.1"/>
    </source>
</evidence>
<accession>A0A448SMR1</accession>
<proteinExistence type="predicted"/>
<gene>
    <name evidence="1" type="ORF">NCTC13193_02514</name>
</gene>
<name>A0A448SMR1_SERFO</name>
<dbReference type="Proteomes" id="UP000270487">
    <property type="component" value="Chromosome"/>
</dbReference>
<dbReference type="EMBL" id="LR134492">
    <property type="protein sequence ID" value="VEI69004.1"/>
    <property type="molecule type" value="Genomic_DNA"/>
</dbReference>
<reference evidence="1 2" key="1">
    <citation type="submission" date="2018-12" db="EMBL/GenBank/DDBJ databases">
        <authorList>
            <consortium name="Pathogen Informatics"/>
        </authorList>
    </citation>
    <scope>NUCLEOTIDE SEQUENCE [LARGE SCALE GENOMIC DNA]</scope>
    <source>
        <strain evidence="1 2">NCTC13193</strain>
    </source>
</reference>
<dbReference type="AlphaFoldDB" id="A0A448SMR1"/>
<evidence type="ECO:0000313" key="2">
    <source>
        <dbReference type="Proteomes" id="UP000270487"/>
    </source>
</evidence>
<sequence length="41" mass="4724">MKKGFSEEFQGYCLSNRELALGCNSSLPYRQLRKQGILNPF</sequence>